<protein>
    <submittedName>
        <fullName evidence="1">Uncharacterized protein</fullName>
    </submittedName>
</protein>
<sequence length="45" mass="5606">MCQHHNQYTLYKWIVTCGKRCKHYHCVKLMLLCLMKKLLLEVMWH</sequence>
<evidence type="ECO:0000313" key="1">
    <source>
        <dbReference type="EMBL" id="JAD63626.1"/>
    </source>
</evidence>
<reference evidence="1" key="2">
    <citation type="journal article" date="2015" name="Data Brief">
        <title>Shoot transcriptome of the giant reed, Arundo donax.</title>
        <authorList>
            <person name="Barrero R.A."/>
            <person name="Guerrero F.D."/>
            <person name="Moolhuijzen P."/>
            <person name="Goolsby J.A."/>
            <person name="Tidwell J."/>
            <person name="Bellgard S.E."/>
            <person name="Bellgard M.I."/>
        </authorList>
    </citation>
    <scope>NUCLEOTIDE SEQUENCE</scope>
    <source>
        <tissue evidence="1">Shoot tissue taken approximately 20 cm above the soil surface</tissue>
    </source>
</reference>
<reference evidence="1" key="1">
    <citation type="submission" date="2014-09" db="EMBL/GenBank/DDBJ databases">
        <authorList>
            <person name="Magalhaes I.L.F."/>
            <person name="Oliveira U."/>
            <person name="Santos F.R."/>
            <person name="Vidigal T.H.D.A."/>
            <person name="Brescovit A.D."/>
            <person name="Santos A.J."/>
        </authorList>
    </citation>
    <scope>NUCLEOTIDE SEQUENCE</scope>
    <source>
        <tissue evidence="1">Shoot tissue taken approximately 20 cm above the soil surface</tissue>
    </source>
</reference>
<name>A0A0A9BJW0_ARUDO</name>
<dbReference type="AlphaFoldDB" id="A0A0A9BJW0"/>
<dbReference type="EMBL" id="GBRH01234269">
    <property type="protein sequence ID" value="JAD63626.1"/>
    <property type="molecule type" value="Transcribed_RNA"/>
</dbReference>
<organism evidence="1">
    <name type="scientific">Arundo donax</name>
    <name type="common">Giant reed</name>
    <name type="synonym">Donax arundinaceus</name>
    <dbReference type="NCBI Taxonomy" id="35708"/>
    <lineage>
        <taxon>Eukaryota</taxon>
        <taxon>Viridiplantae</taxon>
        <taxon>Streptophyta</taxon>
        <taxon>Embryophyta</taxon>
        <taxon>Tracheophyta</taxon>
        <taxon>Spermatophyta</taxon>
        <taxon>Magnoliopsida</taxon>
        <taxon>Liliopsida</taxon>
        <taxon>Poales</taxon>
        <taxon>Poaceae</taxon>
        <taxon>PACMAD clade</taxon>
        <taxon>Arundinoideae</taxon>
        <taxon>Arundineae</taxon>
        <taxon>Arundo</taxon>
    </lineage>
</organism>
<proteinExistence type="predicted"/>
<accession>A0A0A9BJW0</accession>